<dbReference type="GO" id="GO:0006506">
    <property type="term" value="P:GPI anchor biosynthetic process"/>
    <property type="evidence" value="ECO:0007669"/>
    <property type="project" value="TreeGrafter"/>
</dbReference>
<dbReference type="PANTHER" id="PTHR14859:SF1">
    <property type="entry name" value="PGAP2-INTERACTING PROTEIN"/>
    <property type="match status" value="1"/>
</dbReference>
<dbReference type="RefSeq" id="WP_041897248.1">
    <property type="nucleotide sequence ID" value="NZ_CP010086.2"/>
</dbReference>
<dbReference type="SUPFAM" id="SSF56219">
    <property type="entry name" value="DNase I-like"/>
    <property type="match status" value="1"/>
</dbReference>
<dbReference type="Gene3D" id="3.60.10.10">
    <property type="entry name" value="Endonuclease/exonuclease/phosphatase"/>
    <property type="match status" value="1"/>
</dbReference>
<dbReference type="GO" id="GO:0016020">
    <property type="term" value="C:membrane"/>
    <property type="evidence" value="ECO:0007669"/>
    <property type="project" value="GOC"/>
</dbReference>
<dbReference type="Proteomes" id="UP000031866">
    <property type="component" value="Chromosome"/>
</dbReference>
<proteinExistence type="predicted"/>
<reference evidence="3" key="1">
    <citation type="submission" date="2014-12" db="EMBL/GenBank/DDBJ databases">
        <title>Genome sequence of Clostridium beijerinckii strain 59B.</title>
        <authorList>
            <person name="Little G.T."/>
            <person name="Minton N.P."/>
        </authorList>
    </citation>
    <scope>NUCLEOTIDE SEQUENCE [LARGE SCALE GENOMIC DNA]</scope>
    <source>
        <strain evidence="3">59B</strain>
    </source>
</reference>
<name>A0A0B5QFN6_CLOBE</name>
<evidence type="ECO:0000313" key="2">
    <source>
        <dbReference type="EMBL" id="AJG99770.1"/>
    </source>
</evidence>
<dbReference type="GO" id="GO:0004519">
    <property type="term" value="F:endonuclease activity"/>
    <property type="evidence" value="ECO:0007669"/>
    <property type="project" value="UniProtKB-KW"/>
</dbReference>
<feature type="domain" description="Endonuclease/exonuclease/phosphatase" evidence="1">
    <location>
        <begin position="4"/>
        <end position="244"/>
    </location>
</feature>
<dbReference type="InterPro" id="IPR005135">
    <property type="entry name" value="Endo/exonuclease/phosphatase"/>
</dbReference>
<dbReference type="OrthoDB" id="9793162at2"/>
<dbReference type="Pfam" id="PF03372">
    <property type="entry name" value="Exo_endo_phos"/>
    <property type="match status" value="1"/>
</dbReference>
<gene>
    <name evidence="2" type="ORF">LF65_03205</name>
</gene>
<keyword evidence="2" id="KW-0255">Endonuclease</keyword>
<dbReference type="KEGG" id="cbei:LF65_03205"/>
<evidence type="ECO:0000313" key="3">
    <source>
        <dbReference type="Proteomes" id="UP000031866"/>
    </source>
</evidence>
<dbReference type="PANTHER" id="PTHR14859">
    <property type="entry name" value="CALCOFLUOR WHITE HYPERSENSITIVE PROTEIN PRECURSOR"/>
    <property type="match status" value="1"/>
</dbReference>
<dbReference type="CDD" id="cd09083">
    <property type="entry name" value="EEP-1"/>
    <property type="match status" value="1"/>
</dbReference>
<dbReference type="InterPro" id="IPR036691">
    <property type="entry name" value="Endo/exonu/phosph_ase_sf"/>
</dbReference>
<dbReference type="AlphaFoldDB" id="A0A0B5QFN6"/>
<dbReference type="STRING" id="1520.LF65_03205"/>
<keyword evidence="2" id="KW-0378">Hydrolase</keyword>
<dbReference type="InterPro" id="IPR051916">
    <property type="entry name" value="GPI-anchor_lipid_remodeler"/>
</dbReference>
<dbReference type="EMBL" id="CP010086">
    <property type="protein sequence ID" value="AJG99770.1"/>
    <property type="molecule type" value="Genomic_DNA"/>
</dbReference>
<accession>A0A0B5QFN6</accession>
<sequence length="254" mass="29547">MRVMTFNLRRDVPIDFNDRWNTRRSLIYNVINEYKCDIIGVQEIKDNMLNDIKENIEGYNIIGAPRGKKVSSERNSLLISRNYLIEDYKTFWLSETPDKIGSRVWYSYLPRICTTAILQMDNGRRVRVCNTHLDNLLPKARMYGLKKILEFIEDEKLPVILMGDFNDRPNSKLIKSLKEGKISSKKLLPVQDVNMGLYNESTIGNFKRSGKGLHIDYIFVSEEIDVVNAEIIKYNVNGKYPSDHYPLMADIVIN</sequence>
<evidence type="ECO:0000259" key="1">
    <source>
        <dbReference type="Pfam" id="PF03372"/>
    </source>
</evidence>
<keyword evidence="2" id="KW-0540">Nuclease</keyword>
<organism evidence="2 3">
    <name type="scientific">Clostridium beijerinckii</name>
    <name type="common">Clostridium MP</name>
    <dbReference type="NCBI Taxonomy" id="1520"/>
    <lineage>
        <taxon>Bacteria</taxon>
        <taxon>Bacillati</taxon>
        <taxon>Bacillota</taxon>
        <taxon>Clostridia</taxon>
        <taxon>Eubacteriales</taxon>
        <taxon>Clostridiaceae</taxon>
        <taxon>Clostridium</taxon>
    </lineage>
</organism>
<protein>
    <submittedName>
        <fullName evidence="2">Endonuclease</fullName>
    </submittedName>
</protein>